<gene>
    <name evidence="2" type="ORF">AVDCRST_MAG06-2538</name>
</gene>
<sequence length="138" mass="14336">MRTRAALVAVGVLVGAYGAWLLLSRQDPGQLASAALWLAVGPLLHDVLLSAVVVVVAALGARLLPRSWWAPATVALVVIGTVTVAAVPVLGRFGARPDNPTLLDRNYLLGWLVLTGLVLAAAALGALVGSRRRRHPGD</sequence>
<accession>A0A6J4P4J1</accession>
<feature type="transmembrane region" description="Helical" evidence="1">
    <location>
        <begin position="107"/>
        <end position="128"/>
    </location>
</feature>
<keyword evidence="1" id="KW-0472">Membrane</keyword>
<name>A0A6J4P4J1_9ACTN</name>
<dbReference type="EMBL" id="CADCUP010000169">
    <property type="protein sequence ID" value="CAA9406093.1"/>
    <property type="molecule type" value="Genomic_DNA"/>
</dbReference>
<dbReference type="RefSeq" id="WP_295660215.1">
    <property type="nucleotide sequence ID" value="NZ_CADCUP010000169.1"/>
</dbReference>
<dbReference type="AlphaFoldDB" id="A0A6J4P4J1"/>
<evidence type="ECO:0000256" key="1">
    <source>
        <dbReference type="SAM" id="Phobius"/>
    </source>
</evidence>
<protein>
    <submittedName>
        <fullName evidence="2">Uncharacterized protein</fullName>
    </submittedName>
</protein>
<proteinExistence type="predicted"/>
<evidence type="ECO:0000313" key="2">
    <source>
        <dbReference type="EMBL" id="CAA9406093.1"/>
    </source>
</evidence>
<organism evidence="2">
    <name type="scientific">uncultured Nocardioides sp</name>
    <dbReference type="NCBI Taxonomy" id="198441"/>
    <lineage>
        <taxon>Bacteria</taxon>
        <taxon>Bacillati</taxon>
        <taxon>Actinomycetota</taxon>
        <taxon>Actinomycetes</taxon>
        <taxon>Propionibacteriales</taxon>
        <taxon>Nocardioidaceae</taxon>
        <taxon>Nocardioides</taxon>
        <taxon>environmental samples</taxon>
    </lineage>
</organism>
<keyword evidence="1" id="KW-1133">Transmembrane helix</keyword>
<reference evidence="2" key="1">
    <citation type="submission" date="2020-02" db="EMBL/GenBank/DDBJ databases">
        <authorList>
            <person name="Meier V. D."/>
        </authorList>
    </citation>
    <scope>NUCLEOTIDE SEQUENCE</scope>
    <source>
        <strain evidence="2">AVDCRST_MAG06</strain>
    </source>
</reference>
<keyword evidence="1" id="KW-0812">Transmembrane</keyword>
<feature type="transmembrane region" description="Helical" evidence="1">
    <location>
        <begin position="34"/>
        <end position="61"/>
    </location>
</feature>
<feature type="transmembrane region" description="Helical" evidence="1">
    <location>
        <begin position="68"/>
        <end position="87"/>
    </location>
</feature>